<dbReference type="GO" id="GO:0015165">
    <property type="term" value="F:pyrimidine nucleotide-sugar transmembrane transporter activity"/>
    <property type="evidence" value="ECO:0007669"/>
    <property type="project" value="InterPro"/>
</dbReference>
<organism evidence="7 8">
    <name type="scientific">Eptatretus burgeri</name>
    <name type="common">Inshore hagfish</name>
    <dbReference type="NCBI Taxonomy" id="7764"/>
    <lineage>
        <taxon>Eukaryota</taxon>
        <taxon>Metazoa</taxon>
        <taxon>Chordata</taxon>
        <taxon>Craniata</taxon>
        <taxon>Vertebrata</taxon>
        <taxon>Cyclostomata</taxon>
        <taxon>Myxini</taxon>
        <taxon>Myxiniformes</taxon>
        <taxon>Myxinidae</taxon>
        <taxon>Eptatretinae</taxon>
        <taxon>Eptatretus</taxon>
    </lineage>
</organism>
<dbReference type="PIRSF" id="PIRSF005799">
    <property type="entry name" value="UDP-gal_transpt"/>
    <property type="match status" value="1"/>
</dbReference>
<feature type="transmembrane region" description="Helical" evidence="6">
    <location>
        <begin position="182"/>
        <end position="202"/>
    </location>
</feature>
<keyword evidence="2" id="KW-0762">Sugar transport</keyword>
<dbReference type="GO" id="GO:0000139">
    <property type="term" value="C:Golgi membrane"/>
    <property type="evidence" value="ECO:0007669"/>
    <property type="project" value="UniProtKB-SubCell"/>
</dbReference>
<keyword evidence="4 6" id="KW-1133">Transmembrane helix</keyword>
<keyword evidence="8" id="KW-1185">Reference proteome</keyword>
<reference evidence="7" key="1">
    <citation type="submission" date="2025-08" db="UniProtKB">
        <authorList>
            <consortium name="Ensembl"/>
        </authorList>
    </citation>
    <scope>IDENTIFICATION</scope>
</reference>
<feature type="transmembrane region" description="Helical" evidence="6">
    <location>
        <begin position="272"/>
        <end position="290"/>
    </location>
</feature>
<dbReference type="PANTHER" id="PTHR10231">
    <property type="entry name" value="NUCLEOTIDE-SUGAR TRANSMEMBRANE TRANSPORTER"/>
    <property type="match status" value="1"/>
</dbReference>
<feature type="transmembrane region" description="Helical" evidence="6">
    <location>
        <begin position="249"/>
        <end position="266"/>
    </location>
</feature>
<sequence length="311" mass="34659">MSPLPAPEKVSMLFKLYCLVVMTVVAATYIIVLRYTRTMSSEKYFSTTAVFLTEVVKLIISLGMLSWYVFILEEVVYKKKETLKLCIPSLVYALQNNMAFVALSNLDAAVYQVTYQLKIPCTAFYMQWFSIFLLCGGVSLVQWKPMEATAVHVMATAVAVLCSGFAGVYFEKVLKSSSTSLWIRNIQMYLWGILMTFGGVVVNDGAAILQEGFFFGYTPLVCLVVLLASMGGLYTSVVVKYTDNIMKSFSAAAAIVLSTLASMYLFELHLSYIFIIGTTLVCISIYLYGLPQLENKNDSDKQELKRTPVSV</sequence>
<evidence type="ECO:0000256" key="5">
    <source>
        <dbReference type="ARBA" id="ARBA00023136"/>
    </source>
</evidence>
<feature type="transmembrane region" description="Helical" evidence="6">
    <location>
        <begin position="149"/>
        <end position="170"/>
    </location>
</feature>
<evidence type="ECO:0000256" key="1">
    <source>
        <dbReference type="ARBA" id="ARBA00004141"/>
    </source>
</evidence>
<name>A0A8C4R0E6_EPTBU</name>
<evidence type="ECO:0000313" key="8">
    <source>
        <dbReference type="Proteomes" id="UP000694388"/>
    </source>
</evidence>
<reference evidence="7" key="2">
    <citation type="submission" date="2025-09" db="UniProtKB">
        <authorList>
            <consortium name="Ensembl"/>
        </authorList>
    </citation>
    <scope>IDENTIFICATION</scope>
</reference>
<dbReference type="NCBIfam" id="TIGR00803">
    <property type="entry name" value="nst"/>
    <property type="match status" value="1"/>
</dbReference>
<keyword evidence="3 6" id="KW-0812">Transmembrane</keyword>
<dbReference type="OMA" id="KCYVIAS"/>
<feature type="transmembrane region" description="Helical" evidence="6">
    <location>
        <begin position="44"/>
        <end position="70"/>
    </location>
</feature>
<proteinExistence type="predicted"/>
<dbReference type="GeneTree" id="ENSGT00950000182827"/>
<dbReference type="AlphaFoldDB" id="A0A8C4R0E6"/>
<protein>
    <submittedName>
        <fullName evidence="7">Solute carrier family 35 member A1</fullName>
    </submittedName>
</protein>
<keyword evidence="2" id="KW-0813">Transport</keyword>
<dbReference type="Pfam" id="PF04142">
    <property type="entry name" value="Nuc_sug_transp"/>
    <property type="match status" value="1"/>
</dbReference>
<evidence type="ECO:0000256" key="6">
    <source>
        <dbReference type="SAM" id="Phobius"/>
    </source>
</evidence>
<dbReference type="Proteomes" id="UP000694388">
    <property type="component" value="Unplaced"/>
</dbReference>
<keyword evidence="5 6" id="KW-0472">Membrane</keyword>
<feature type="transmembrane region" description="Helical" evidence="6">
    <location>
        <begin position="123"/>
        <end position="143"/>
    </location>
</feature>
<evidence type="ECO:0000313" key="7">
    <source>
        <dbReference type="Ensembl" id="ENSEBUP00000022930.1"/>
    </source>
</evidence>
<feature type="transmembrane region" description="Helical" evidence="6">
    <location>
        <begin position="12"/>
        <end position="32"/>
    </location>
</feature>
<evidence type="ECO:0000256" key="3">
    <source>
        <dbReference type="ARBA" id="ARBA00022692"/>
    </source>
</evidence>
<comment type="subcellular location">
    <subcellularLocation>
        <location evidence="1">Membrane</location>
        <topology evidence="1">Multi-pass membrane protein</topology>
    </subcellularLocation>
</comment>
<dbReference type="InterPro" id="IPR007271">
    <property type="entry name" value="Nuc_sug_transpt"/>
</dbReference>
<evidence type="ECO:0000256" key="4">
    <source>
        <dbReference type="ARBA" id="ARBA00022989"/>
    </source>
</evidence>
<evidence type="ECO:0000256" key="2">
    <source>
        <dbReference type="ARBA" id="ARBA00022597"/>
    </source>
</evidence>
<accession>A0A8C4R0E6</accession>
<feature type="transmembrane region" description="Helical" evidence="6">
    <location>
        <begin position="214"/>
        <end position="237"/>
    </location>
</feature>
<dbReference type="Ensembl" id="ENSEBUT00000023506.1">
    <property type="protein sequence ID" value="ENSEBUP00000022930.1"/>
    <property type="gene ID" value="ENSEBUG00000014118.1"/>
</dbReference>